<feature type="repeat" description="TPR" evidence="3">
    <location>
        <begin position="593"/>
        <end position="626"/>
    </location>
</feature>
<feature type="transmembrane region" description="Helical" evidence="4">
    <location>
        <begin position="34"/>
        <end position="53"/>
    </location>
</feature>
<name>A0A518KBU9_9BACT</name>
<dbReference type="SUPFAM" id="SSF48452">
    <property type="entry name" value="TPR-like"/>
    <property type="match status" value="2"/>
</dbReference>
<dbReference type="PANTHER" id="PTHR45586:SF1">
    <property type="entry name" value="LIPOPOLYSACCHARIDE ASSEMBLY PROTEIN B"/>
    <property type="match status" value="1"/>
</dbReference>
<dbReference type="SMART" id="SM00028">
    <property type="entry name" value="TPR"/>
    <property type="match status" value="4"/>
</dbReference>
<organism evidence="5 6">
    <name type="scientific">Botrimarina mediterranea</name>
    <dbReference type="NCBI Taxonomy" id="2528022"/>
    <lineage>
        <taxon>Bacteria</taxon>
        <taxon>Pseudomonadati</taxon>
        <taxon>Planctomycetota</taxon>
        <taxon>Planctomycetia</taxon>
        <taxon>Pirellulales</taxon>
        <taxon>Lacipirellulaceae</taxon>
        <taxon>Botrimarina</taxon>
    </lineage>
</organism>
<reference evidence="5 6" key="1">
    <citation type="submission" date="2019-02" db="EMBL/GenBank/DDBJ databases">
        <title>Deep-cultivation of Planctomycetes and their phenomic and genomic characterization uncovers novel biology.</title>
        <authorList>
            <person name="Wiegand S."/>
            <person name="Jogler M."/>
            <person name="Boedeker C."/>
            <person name="Pinto D."/>
            <person name="Vollmers J."/>
            <person name="Rivas-Marin E."/>
            <person name="Kohn T."/>
            <person name="Peeters S.H."/>
            <person name="Heuer A."/>
            <person name="Rast P."/>
            <person name="Oberbeckmann S."/>
            <person name="Bunk B."/>
            <person name="Jeske O."/>
            <person name="Meyerdierks A."/>
            <person name="Storesund J.E."/>
            <person name="Kallscheuer N."/>
            <person name="Luecker S."/>
            <person name="Lage O.M."/>
            <person name="Pohl T."/>
            <person name="Merkel B.J."/>
            <person name="Hornburger P."/>
            <person name="Mueller R.-W."/>
            <person name="Bruemmer F."/>
            <person name="Labrenz M."/>
            <person name="Spormann A.M."/>
            <person name="Op den Camp H."/>
            <person name="Overmann J."/>
            <person name="Amann R."/>
            <person name="Jetten M.S.M."/>
            <person name="Mascher T."/>
            <person name="Medema M.H."/>
            <person name="Devos D.P."/>
            <person name="Kaster A.-K."/>
            <person name="Ovreas L."/>
            <person name="Rohde M."/>
            <person name="Galperin M.Y."/>
            <person name="Jogler C."/>
        </authorList>
    </citation>
    <scope>NUCLEOTIDE SEQUENCE [LARGE SCALE GENOMIC DNA]</scope>
    <source>
        <strain evidence="5 6">Spa11</strain>
    </source>
</reference>
<dbReference type="PANTHER" id="PTHR45586">
    <property type="entry name" value="TPR REPEAT-CONTAINING PROTEIN PA4667"/>
    <property type="match status" value="1"/>
</dbReference>
<dbReference type="EMBL" id="CP036349">
    <property type="protein sequence ID" value="QDV75239.1"/>
    <property type="molecule type" value="Genomic_DNA"/>
</dbReference>
<keyword evidence="4" id="KW-1133">Transmembrane helix</keyword>
<evidence type="ECO:0000313" key="5">
    <source>
        <dbReference type="EMBL" id="QDV75239.1"/>
    </source>
</evidence>
<evidence type="ECO:0000256" key="1">
    <source>
        <dbReference type="ARBA" id="ARBA00022737"/>
    </source>
</evidence>
<evidence type="ECO:0000313" key="6">
    <source>
        <dbReference type="Proteomes" id="UP000316426"/>
    </source>
</evidence>
<sequence>MAEDEVQPSTEPPRLGLVGKLRAWSAGHPIRNTLIGVALAAASVATITAWLALTRIATAPDGYTVERALEQLDAGEDDAARAIIDRLMEGDSLKASDYGAALYVMGIIKVREAERQWSPERSRNDYYIASKYLDEARTFSFPDGREADALLQLGKSFLESRQLEKGTETLRQALDAGMRGKAKAHLLLAEAYFYAPEPDFKQAIAEADITLADPLIDPIQRTSAQLLRSEAFASLGLGDKALAAAQETDATVDPARRSLAEGRARVAKLQSAAPGERAALAEAADSVLEQARRADQLSTSISRESDYLKAQIAELLGFREKAILEYGELRRSHGTSEAGIAAAFAEGDLLQNEGNDDEALEAYRRALDAIDDPASYRSRLLALQAAKQRALSAHQRLLERNRYNAALQMTDWVGDLLGPTQQLLLRADTLQRWGEALIAEGESEGVKGRQKVRRGRKRLREAGGAYERLAEARFATNDFIEDLWASAELYQRGQSFTEAIRVLDRYLRNEPVKRNALALLRLGEAQLARGQDDAAVATLQECLEFHENDASSYRARLICAQAHRMRTDYAQAEAYLRHNLSRTALGTEAPEWRDSKFELGHLLAEAKRNDEAIAELEEAVARYPDDPQTRWARYQIALSHRQAAREPLSRLRAAQTVNEREQARQEAYEHLEAALAMFQSVQREITMADTADPLDRATLRNCYMLGGNVLFELERYEDARQSFASVSTLYQNEPYMLEALVHIYYCWRRQDDRPKAMGVVQQAQQLLKRLPDDADFATSTNMNRAQWASLLTTLEQI</sequence>
<dbReference type="Pfam" id="PF13174">
    <property type="entry name" value="TPR_6"/>
    <property type="match status" value="1"/>
</dbReference>
<dbReference type="InterPro" id="IPR011990">
    <property type="entry name" value="TPR-like_helical_dom_sf"/>
</dbReference>
<dbReference type="Gene3D" id="1.25.40.10">
    <property type="entry name" value="Tetratricopeptide repeat domain"/>
    <property type="match status" value="3"/>
</dbReference>
<keyword evidence="4" id="KW-0812">Transmembrane</keyword>
<gene>
    <name evidence="5" type="primary">bamD_2</name>
    <name evidence="5" type="ORF">Spa11_34530</name>
</gene>
<dbReference type="PROSITE" id="PS50005">
    <property type="entry name" value="TPR"/>
    <property type="match status" value="2"/>
</dbReference>
<dbReference type="InterPro" id="IPR019734">
    <property type="entry name" value="TPR_rpt"/>
</dbReference>
<dbReference type="AlphaFoldDB" id="A0A518KBU9"/>
<dbReference type="KEGG" id="bmei:Spa11_34530"/>
<keyword evidence="1" id="KW-0677">Repeat</keyword>
<keyword evidence="4" id="KW-0472">Membrane</keyword>
<proteinExistence type="predicted"/>
<evidence type="ECO:0000256" key="2">
    <source>
        <dbReference type="ARBA" id="ARBA00022803"/>
    </source>
</evidence>
<evidence type="ECO:0000256" key="3">
    <source>
        <dbReference type="PROSITE-ProRule" id="PRU00339"/>
    </source>
</evidence>
<dbReference type="Pfam" id="PF13181">
    <property type="entry name" value="TPR_8"/>
    <property type="match status" value="2"/>
</dbReference>
<keyword evidence="2 3" id="KW-0802">TPR repeat</keyword>
<accession>A0A518KBU9</accession>
<evidence type="ECO:0000256" key="4">
    <source>
        <dbReference type="SAM" id="Phobius"/>
    </source>
</evidence>
<keyword evidence="6" id="KW-1185">Reference proteome</keyword>
<protein>
    <submittedName>
        <fullName evidence="5">Outer membrane protein assembly factor BamD</fullName>
    </submittedName>
</protein>
<feature type="repeat" description="TPR" evidence="3">
    <location>
        <begin position="516"/>
        <end position="549"/>
    </location>
</feature>
<dbReference type="InterPro" id="IPR051012">
    <property type="entry name" value="CellSynth/LPSAsmb/PSIAsmb"/>
</dbReference>
<dbReference type="Proteomes" id="UP000316426">
    <property type="component" value="Chromosome"/>
</dbReference>